<dbReference type="SUPFAM" id="SSF53167">
    <property type="entry name" value="Purine and uridine phosphorylases"/>
    <property type="match status" value="1"/>
</dbReference>
<dbReference type="RefSeq" id="WP_003456857.1">
    <property type="nucleotide sequence ID" value="NC_008261.1"/>
</dbReference>
<evidence type="ECO:0000313" key="12">
    <source>
        <dbReference type="Proteomes" id="UP000001823"/>
    </source>
</evidence>
<sequence>MDLSNKIKAAAEYIKGKSKYNPTIGLILGSGLGAIADQIEDAEYFPYNEIPNFPVSTVEGHAGRLVIGKFQGKEVVAMQGRFHYYEGYSMQEVTCPVRVMRLLGVETLVVTNAAGAVNKDYTPGDLMIISDHLNLSGSNPLIGKNLNEFGTRFPDMSNAYDKDLRAQVKDIAKNLGIEVREGVYAMFSGPTYETPAEVRMARILGADAVGMSTVPEVIIANHSGMKVIGVSCMTNMAAGILEQPLNHEEVMETSAKVRKTFIELMTNIIKEI</sequence>
<evidence type="ECO:0000256" key="5">
    <source>
        <dbReference type="ARBA" id="ARBA00022676"/>
    </source>
</evidence>
<dbReference type="NCBIfam" id="NF006054">
    <property type="entry name" value="PRK08202.1"/>
    <property type="match status" value="1"/>
</dbReference>
<evidence type="ECO:0000256" key="9">
    <source>
        <dbReference type="PIRSR" id="PIRSR000477-2"/>
    </source>
</evidence>
<evidence type="ECO:0000256" key="4">
    <source>
        <dbReference type="ARBA" id="ARBA00022553"/>
    </source>
</evidence>
<dbReference type="AlphaFoldDB" id="A0A0H2YR30"/>
<gene>
    <name evidence="11" type="primary">punA</name>
    <name evidence="11" type="ordered locus">CPF_2818</name>
</gene>
<dbReference type="InterPro" id="IPR011270">
    <property type="entry name" value="Pur_Nuc_Pase_Ino/Guo-sp"/>
</dbReference>
<evidence type="ECO:0000256" key="7">
    <source>
        <dbReference type="ARBA" id="ARBA00048556"/>
    </source>
</evidence>
<dbReference type="HOGENOM" id="CLU_054456_1_2_9"/>
<feature type="binding site" evidence="9">
    <location>
        <position position="235"/>
    </location>
    <ligand>
        <name>a purine D-ribonucleoside</name>
        <dbReference type="ChEBI" id="CHEBI:142355"/>
    </ligand>
</feature>
<name>A0A0H2YR30_CLOP1</name>
<reference evidence="11 12" key="1">
    <citation type="journal article" date="2006" name="Genome Res.">
        <title>Skewed genomic variability in strains of the toxigenic bacterial pathogen, Clostridium perfringens.</title>
        <authorList>
            <person name="Myers G.S."/>
            <person name="Rasko D.A."/>
            <person name="Cheung J.K."/>
            <person name="Ravel J."/>
            <person name="Seshadri R."/>
            <person name="Deboy R.T."/>
            <person name="Ren Q."/>
            <person name="Varga J."/>
            <person name="Awad M.M."/>
            <person name="Brinkac L.M."/>
            <person name="Daugherty S.C."/>
            <person name="Haft D.H."/>
            <person name="Dodson R.J."/>
            <person name="Madupu R."/>
            <person name="Nelson W.C."/>
            <person name="Rosovitz M.J."/>
            <person name="Sullivan S.A."/>
            <person name="Khouri H."/>
            <person name="Dimitrov G.I."/>
            <person name="Watkins K.L."/>
            <person name="Mulligan S."/>
            <person name="Benton J."/>
            <person name="Radune D."/>
            <person name="Fisher D.J."/>
            <person name="Atkins H.S."/>
            <person name="Hiscox T."/>
            <person name="Jost B.H."/>
            <person name="Billington S.J."/>
            <person name="Songer J.G."/>
            <person name="McClane B.A."/>
            <person name="Titball R.W."/>
            <person name="Rood J.I."/>
            <person name="Melville S.B."/>
            <person name="Paulsen I.T."/>
        </authorList>
    </citation>
    <scope>NUCLEOTIDE SEQUENCE [LARGE SCALE GENOMIC DNA]</scope>
    <source>
        <strain evidence="12">ATCC 13124 / DSM 756 / JCM 1290 / NCIMB 6125 / NCTC 8237 / S 107 / Type A</strain>
    </source>
</reference>
<comment type="similarity">
    <text evidence="3 8">Belongs to the PNP/MTAP phosphorylase family.</text>
</comment>
<dbReference type="SMR" id="A0A0H2YR30"/>
<feature type="binding site" evidence="9">
    <location>
        <begin position="81"/>
        <end position="83"/>
    </location>
    <ligand>
        <name>phosphate</name>
        <dbReference type="ChEBI" id="CHEBI:43474"/>
    </ligand>
</feature>
<feature type="binding site" evidence="9">
    <location>
        <position position="61"/>
    </location>
    <ligand>
        <name>phosphate</name>
        <dbReference type="ChEBI" id="CHEBI:43474"/>
    </ligand>
</feature>
<dbReference type="EMBL" id="CP000246">
    <property type="protein sequence ID" value="ABG82858.1"/>
    <property type="molecule type" value="Genomic_DNA"/>
</dbReference>
<dbReference type="CDD" id="cd09009">
    <property type="entry name" value="PNP-EcPNPII_like"/>
    <property type="match status" value="1"/>
</dbReference>
<dbReference type="Pfam" id="PF01048">
    <property type="entry name" value="PNP_UDP_1"/>
    <property type="match status" value="1"/>
</dbReference>
<dbReference type="NCBIfam" id="TIGR01697">
    <property type="entry name" value="PNPH-PUNA-XAPA"/>
    <property type="match status" value="1"/>
</dbReference>
<dbReference type="KEGG" id="cpf:CPF_2818"/>
<evidence type="ECO:0000256" key="3">
    <source>
        <dbReference type="ARBA" id="ARBA00006751"/>
    </source>
</evidence>
<dbReference type="GO" id="GO:0005737">
    <property type="term" value="C:cytoplasm"/>
    <property type="evidence" value="ECO:0007669"/>
    <property type="project" value="TreeGrafter"/>
</dbReference>
<dbReference type="STRING" id="195103.CPF_2818"/>
<dbReference type="PIRSF" id="PIRSF000477">
    <property type="entry name" value="PurNPase"/>
    <property type="match status" value="1"/>
</dbReference>
<keyword evidence="4" id="KW-0597">Phosphoprotein</keyword>
<feature type="binding site" evidence="9">
    <location>
        <position position="193"/>
    </location>
    <ligand>
        <name>a purine D-ribonucleoside</name>
        <dbReference type="ChEBI" id="CHEBI:142355"/>
    </ligand>
</feature>
<evidence type="ECO:0000259" key="10">
    <source>
        <dbReference type="Pfam" id="PF01048"/>
    </source>
</evidence>
<dbReference type="PANTHER" id="PTHR11904">
    <property type="entry name" value="METHYLTHIOADENOSINE/PURINE NUCLEOSIDE PHOSPHORYLASE"/>
    <property type="match status" value="1"/>
</dbReference>
<evidence type="ECO:0000256" key="8">
    <source>
        <dbReference type="PIRNR" id="PIRNR000477"/>
    </source>
</evidence>
<evidence type="ECO:0000256" key="2">
    <source>
        <dbReference type="ARBA" id="ARBA00005058"/>
    </source>
</evidence>
<dbReference type="InterPro" id="IPR000845">
    <property type="entry name" value="Nucleoside_phosphorylase_d"/>
</dbReference>
<evidence type="ECO:0007829" key="13">
    <source>
        <dbReference type="PDB" id="8SWU"/>
    </source>
</evidence>
<dbReference type="Gene3D" id="3.40.50.1580">
    <property type="entry name" value="Nucleoside phosphorylase domain"/>
    <property type="match status" value="1"/>
</dbReference>
<keyword evidence="13" id="KW-0002">3D-structure</keyword>
<dbReference type="PANTHER" id="PTHR11904:SF9">
    <property type="entry name" value="PURINE NUCLEOSIDE PHOSPHORYLASE-RELATED"/>
    <property type="match status" value="1"/>
</dbReference>
<dbReference type="InterPro" id="IPR035994">
    <property type="entry name" value="Nucleoside_phosphorylase_sf"/>
</dbReference>
<dbReference type="NCBIfam" id="TIGR01700">
    <property type="entry name" value="PNPH"/>
    <property type="match status" value="1"/>
</dbReference>
<dbReference type="GeneID" id="93000901"/>
<comment type="pathway">
    <text evidence="2 8">Purine metabolism; purine nucleoside salvage.</text>
</comment>
<evidence type="ECO:0000313" key="11">
    <source>
        <dbReference type="EMBL" id="ABG82858.1"/>
    </source>
</evidence>
<dbReference type="eggNOG" id="COG0005">
    <property type="taxonomic scope" value="Bacteria"/>
</dbReference>
<feature type="binding site" evidence="9">
    <location>
        <position position="30"/>
    </location>
    <ligand>
        <name>phosphate</name>
        <dbReference type="ChEBI" id="CHEBI:43474"/>
    </ligand>
</feature>
<feature type="binding site" evidence="9">
    <location>
        <position position="113"/>
    </location>
    <ligand>
        <name>phosphate</name>
        <dbReference type="ChEBI" id="CHEBI:43474"/>
    </ligand>
</feature>
<feature type="domain" description="Nucleoside phosphorylase" evidence="10">
    <location>
        <begin position="23"/>
        <end position="270"/>
    </location>
</feature>
<dbReference type="UniPathway" id="UPA00606"/>
<proteinExistence type="evidence at protein level"/>
<protein>
    <recommendedName>
        <fullName evidence="8">Purine nucleoside phosphorylase</fullName>
        <ecNumber evidence="8">2.4.2.1</ecNumber>
    </recommendedName>
    <alternativeName>
        <fullName evidence="8">Inosine-guanosine phosphorylase</fullName>
    </alternativeName>
</protein>
<dbReference type="PDB" id="8SWU">
    <property type="method" value="X-ray"/>
    <property type="resolution" value="2.34 A"/>
    <property type="chains" value="A/B/C=1-272"/>
</dbReference>
<evidence type="ECO:0000256" key="1">
    <source>
        <dbReference type="ARBA" id="ARBA00002678"/>
    </source>
</evidence>
<dbReference type="GO" id="GO:0004731">
    <property type="term" value="F:purine-nucleoside phosphorylase activity"/>
    <property type="evidence" value="ECO:0007669"/>
    <property type="project" value="UniProtKB-EC"/>
</dbReference>
<evidence type="ECO:0000256" key="6">
    <source>
        <dbReference type="ARBA" id="ARBA00022679"/>
    </source>
</evidence>
<reference evidence="13" key="2">
    <citation type="journal article" date="2023" name="Biochemistry">
        <title>Phosphate Binding in PNP Alters Transition-State Analogue Affinity and Subunit Cooperativity.</title>
        <authorList>
            <person name="Minnow Y.V.T."/>
            <person name="Schramm V.L."/>
            <person name="Almo S.C."/>
            <person name="Ghosh A."/>
        </authorList>
    </citation>
    <scope>X-RAY CRYSTALLOGRAPHY (2.34 ANGSTROMS)</scope>
</reference>
<comment type="catalytic activity">
    <reaction evidence="7">
        <text>a purine 2'-deoxy-D-ribonucleoside + phosphate = a purine nucleobase + 2-deoxy-alpha-D-ribose 1-phosphate</text>
        <dbReference type="Rhea" id="RHEA:36431"/>
        <dbReference type="ChEBI" id="CHEBI:26386"/>
        <dbReference type="ChEBI" id="CHEBI:43474"/>
        <dbReference type="ChEBI" id="CHEBI:57259"/>
        <dbReference type="ChEBI" id="CHEBI:142361"/>
        <dbReference type="EC" id="2.4.2.1"/>
    </reaction>
</comment>
<dbReference type="GO" id="GO:0009116">
    <property type="term" value="P:nucleoside metabolic process"/>
    <property type="evidence" value="ECO:0007669"/>
    <property type="project" value="InterPro"/>
</dbReference>
<keyword evidence="12" id="KW-1185">Reference proteome</keyword>
<keyword evidence="6 8" id="KW-0808">Transferase</keyword>
<accession>A0A0H2YR30</accession>
<dbReference type="InterPro" id="IPR011268">
    <property type="entry name" value="Purine_phosphorylase"/>
</dbReference>
<dbReference type="FunFam" id="3.40.50.1580:FF:000010">
    <property type="entry name" value="Purine nucleoside phosphorylase"/>
    <property type="match status" value="1"/>
</dbReference>
<dbReference type="Proteomes" id="UP000001823">
    <property type="component" value="Chromosome"/>
</dbReference>
<feature type="binding site" evidence="9">
    <location>
        <position position="212"/>
    </location>
    <ligand>
        <name>phosphate</name>
        <dbReference type="ChEBI" id="CHEBI:43474"/>
    </ligand>
</feature>
<dbReference type="EC" id="2.4.2.1" evidence="8"/>
<keyword evidence="5 8" id="KW-0328">Glycosyltransferase</keyword>
<comment type="function">
    <text evidence="1">The purine nucleoside phosphorylases catalyze the phosphorolytic breakdown of the N-glycosidic bond in the beta-(deoxy)ribonucleoside molecules, with the formation of the corresponding free purine bases and pentose-1-phosphate. Cleaves guanosine, inosine, 2'-deoxyguanosine and 2'-deoxyinosine.</text>
</comment>
<organism evidence="11 12">
    <name type="scientific">Clostridium perfringens (strain ATCC 13124 / DSM 756 / JCM 1290 / NCIMB 6125 / NCTC 8237 / Type A)</name>
    <dbReference type="NCBI Taxonomy" id="195103"/>
    <lineage>
        <taxon>Bacteria</taxon>
        <taxon>Bacillati</taxon>
        <taxon>Bacillota</taxon>
        <taxon>Clostridia</taxon>
        <taxon>Eubacteriales</taxon>
        <taxon>Clostridiaceae</taxon>
        <taxon>Clostridium</taxon>
    </lineage>
</organism>
<dbReference type="PaxDb" id="195103-CPF_2818"/>